<reference evidence="1" key="1">
    <citation type="submission" date="2023-04" db="EMBL/GenBank/DDBJ databases">
        <title>A chromosome-level genome assembly of the parasitoid wasp Eretmocerus hayati.</title>
        <authorList>
            <person name="Zhong Y."/>
            <person name="Liu S."/>
            <person name="Liu Y."/>
        </authorList>
    </citation>
    <scope>NUCLEOTIDE SEQUENCE</scope>
    <source>
        <strain evidence="1">ZJU_SS_LIU_2023</strain>
    </source>
</reference>
<protein>
    <submittedName>
        <fullName evidence="1">Uncharacterized protein</fullName>
    </submittedName>
</protein>
<name>A0ACC2NGK3_9HYME</name>
<dbReference type="Proteomes" id="UP001239111">
    <property type="component" value="Chromosome 3"/>
</dbReference>
<gene>
    <name evidence="1" type="ORF">QAD02_001292</name>
</gene>
<evidence type="ECO:0000313" key="2">
    <source>
        <dbReference type="Proteomes" id="UP001239111"/>
    </source>
</evidence>
<sequence length="299" mass="34114">MRSIANKDELSKGFPADGKFTSYKSLYLLRSRAFNGDEYNNVINSAAIALLGIAKYTDFFGTKYDFRDIQKLRRNDTAIFVGALLFKFAWIQYSRISFARLFDLSDRDYKKQMEEPMCESLKCLGYLFPLTCAPNCKSTVSYGAKHILYALHPMKKGTPLTSSISSIYDHVKKPKRMETVKQFYNFDCDCRACIENWFDPEPYGDVVRKELAALPNRTYQIAVSLLREVESTCGELSGRSQKENLSDPKLLTSTKMMVTKAWRNFSMPSTVLLRTTSTMKAVYDMFLTSDVLHAPSCGQ</sequence>
<keyword evidence="2" id="KW-1185">Reference proteome</keyword>
<accession>A0ACC2NGK3</accession>
<proteinExistence type="predicted"/>
<evidence type="ECO:0000313" key="1">
    <source>
        <dbReference type="EMBL" id="KAJ8670033.1"/>
    </source>
</evidence>
<comment type="caution">
    <text evidence="1">The sequence shown here is derived from an EMBL/GenBank/DDBJ whole genome shotgun (WGS) entry which is preliminary data.</text>
</comment>
<organism evidence="1 2">
    <name type="scientific">Eretmocerus hayati</name>
    <dbReference type="NCBI Taxonomy" id="131215"/>
    <lineage>
        <taxon>Eukaryota</taxon>
        <taxon>Metazoa</taxon>
        <taxon>Ecdysozoa</taxon>
        <taxon>Arthropoda</taxon>
        <taxon>Hexapoda</taxon>
        <taxon>Insecta</taxon>
        <taxon>Pterygota</taxon>
        <taxon>Neoptera</taxon>
        <taxon>Endopterygota</taxon>
        <taxon>Hymenoptera</taxon>
        <taxon>Apocrita</taxon>
        <taxon>Proctotrupomorpha</taxon>
        <taxon>Chalcidoidea</taxon>
        <taxon>Aphelinidae</taxon>
        <taxon>Aphelininae</taxon>
        <taxon>Eretmocerus</taxon>
    </lineage>
</organism>
<dbReference type="EMBL" id="CM056743">
    <property type="protein sequence ID" value="KAJ8670033.1"/>
    <property type="molecule type" value="Genomic_DNA"/>
</dbReference>